<proteinExistence type="predicted"/>
<dbReference type="Proteomes" id="UP001283361">
    <property type="component" value="Unassembled WGS sequence"/>
</dbReference>
<sequence length="59" mass="6565">MTGETRDLLSSRRRRWVNSDCLPDTGGKTLIPVMPLCMSVLLVSLCPTDSRCAEELNLL</sequence>
<evidence type="ECO:0000313" key="2">
    <source>
        <dbReference type="Proteomes" id="UP001283361"/>
    </source>
</evidence>
<organism evidence="1 2">
    <name type="scientific">Elysia crispata</name>
    <name type="common">lettuce slug</name>
    <dbReference type="NCBI Taxonomy" id="231223"/>
    <lineage>
        <taxon>Eukaryota</taxon>
        <taxon>Metazoa</taxon>
        <taxon>Spiralia</taxon>
        <taxon>Lophotrochozoa</taxon>
        <taxon>Mollusca</taxon>
        <taxon>Gastropoda</taxon>
        <taxon>Heterobranchia</taxon>
        <taxon>Euthyneura</taxon>
        <taxon>Panpulmonata</taxon>
        <taxon>Sacoglossa</taxon>
        <taxon>Placobranchoidea</taxon>
        <taxon>Plakobranchidae</taxon>
        <taxon>Elysia</taxon>
    </lineage>
</organism>
<keyword evidence="2" id="KW-1185">Reference proteome</keyword>
<gene>
    <name evidence="1" type="ORF">RRG08_062715</name>
</gene>
<dbReference type="AlphaFoldDB" id="A0AAE1ABN4"/>
<accession>A0AAE1ABN4</accession>
<evidence type="ECO:0000313" key="1">
    <source>
        <dbReference type="EMBL" id="KAK3784970.1"/>
    </source>
</evidence>
<protein>
    <submittedName>
        <fullName evidence="1">Uncharacterized protein</fullName>
    </submittedName>
</protein>
<comment type="caution">
    <text evidence="1">The sequence shown here is derived from an EMBL/GenBank/DDBJ whole genome shotgun (WGS) entry which is preliminary data.</text>
</comment>
<name>A0AAE1ABN4_9GAST</name>
<reference evidence="1" key="1">
    <citation type="journal article" date="2023" name="G3 (Bethesda)">
        <title>A reference genome for the long-term kleptoplast-retaining sea slug Elysia crispata morphotype clarki.</title>
        <authorList>
            <person name="Eastman K.E."/>
            <person name="Pendleton A.L."/>
            <person name="Shaikh M.A."/>
            <person name="Suttiyut T."/>
            <person name="Ogas R."/>
            <person name="Tomko P."/>
            <person name="Gavelis G."/>
            <person name="Widhalm J.R."/>
            <person name="Wisecaver J.H."/>
        </authorList>
    </citation>
    <scope>NUCLEOTIDE SEQUENCE</scope>
    <source>
        <strain evidence="1">ECLA1</strain>
    </source>
</reference>
<dbReference type="EMBL" id="JAWDGP010002178">
    <property type="protein sequence ID" value="KAK3784970.1"/>
    <property type="molecule type" value="Genomic_DNA"/>
</dbReference>